<keyword evidence="2" id="KW-1133">Transmembrane helix</keyword>
<evidence type="ECO:0000313" key="4">
    <source>
        <dbReference type="Proteomes" id="UP001059836"/>
    </source>
</evidence>
<feature type="transmembrane region" description="Helical" evidence="2">
    <location>
        <begin position="28"/>
        <end position="51"/>
    </location>
</feature>
<accession>A0ABX6INW2</accession>
<dbReference type="Proteomes" id="UP001059836">
    <property type="component" value="Chromosome"/>
</dbReference>
<name>A0ABX6INW2_9ACTN</name>
<sequence>MSYPGHGYPGGQSGGYPPPDRSPWSSPVVLVAAAAGVLLVIGGVLAAFLLIPSDDDDPVSAPGTSTTTSTVTGSPGERADSPTVTITPPPTTVTTTHQPTTTGTRPAPTVPGADWQGFTDGPRCDAANDPAVAILRTDRSRVIICRVGEAGGLYYKGVADGNLKHIDFPTQEGKYFIARSGSYEYIVTPSGLVIRQNGNTIADEPAIAYWSR</sequence>
<proteinExistence type="predicted"/>
<keyword evidence="2" id="KW-0812">Transmembrane</keyword>
<evidence type="ECO:0000256" key="1">
    <source>
        <dbReference type="SAM" id="MobiDB-lite"/>
    </source>
</evidence>
<keyword evidence="4" id="KW-1185">Reference proteome</keyword>
<evidence type="ECO:0000256" key="2">
    <source>
        <dbReference type="SAM" id="Phobius"/>
    </source>
</evidence>
<keyword evidence="2" id="KW-0472">Membrane</keyword>
<evidence type="ECO:0008006" key="5">
    <source>
        <dbReference type="Google" id="ProtNLM"/>
    </source>
</evidence>
<evidence type="ECO:0000313" key="3">
    <source>
        <dbReference type="EMBL" id="QHN37411.1"/>
    </source>
</evidence>
<dbReference type="EMBL" id="CP045809">
    <property type="protein sequence ID" value="QHN37411.1"/>
    <property type="molecule type" value="Genomic_DNA"/>
</dbReference>
<feature type="compositionally biased region" description="Low complexity" evidence="1">
    <location>
        <begin position="59"/>
        <end position="106"/>
    </location>
</feature>
<feature type="region of interest" description="Disordered" evidence="1">
    <location>
        <begin position="1"/>
        <end position="20"/>
    </location>
</feature>
<reference evidence="3" key="1">
    <citation type="journal article" date="2021" name="Nat. Microbiol.">
        <title>Cocultivation of an ultrasmall environmental parasitic bacterium with lytic ability against bacteria associated with wastewater foams.</title>
        <authorList>
            <person name="Batinovic S."/>
            <person name="Rose J.J.A."/>
            <person name="Ratcliffe J."/>
            <person name="Seviour R.J."/>
            <person name="Petrovski S."/>
        </authorList>
    </citation>
    <scope>NUCLEOTIDE SEQUENCE</scope>
    <source>
        <strain evidence="3">CON9</strain>
    </source>
</reference>
<protein>
    <recommendedName>
        <fullName evidence="5">Protein kinase</fullName>
    </recommendedName>
</protein>
<feature type="region of interest" description="Disordered" evidence="1">
    <location>
        <begin position="56"/>
        <end position="111"/>
    </location>
</feature>
<gene>
    <name evidence="3" type="ORF">GII31_07250</name>
</gene>
<organism evidence="3 4">
    <name type="scientific">Gordonia pseudamarae</name>
    <dbReference type="NCBI Taxonomy" id="2831662"/>
    <lineage>
        <taxon>Bacteria</taxon>
        <taxon>Bacillati</taxon>
        <taxon>Actinomycetota</taxon>
        <taxon>Actinomycetes</taxon>
        <taxon>Mycobacteriales</taxon>
        <taxon>Gordoniaceae</taxon>
        <taxon>Gordonia</taxon>
    </lineage>
</organism>